<gene>
    <name evidence="1" type="ORF">ACFFVI_12885</name>
</gene>
<accession>A0ABV5LUV8</accession>
<comment type="caution">
    <text evidence="1">The sequence shown here is derived from an EMBL/GenBank/DDBJ whole genome shotgun (WGS) entry which is preliminary data.</text>
</comment>
<proteinExistence type="predicted"/>
<dbReference type="RefSeq" id="WP_380137762.1">
    <property type="nucleotide sequence ID" value="NZ_JBHLUI010000008.1"/>
</dbReference>
<evidence type="ECO:0000313" key="2">
    <source>
        <dbReference type="Proteomes" id="UP001589748"/>
    </source>
</evidence>
<evidence type="ECO:0000313" key="1">
    <source>
        <dbReference type="EMBL" id="MFB9377864.1"/>
    </source>
</evidence>
<name>A0ABV5LUV8_9ACTN</name>
<sequence length="193" mass="20596">MIALIWALTVVLVLSALAWWLSTTAQRLDRLHHRVETSRAALEIELTRRASAALELAAGGTLDPAASLVLVDAATAALDAPRTPAALRDVSDADDAARWAAESDLTEAIRWAVPEGVGPDVAPDDPGGAGRRVREAAHRVQLARRFHDDAVVQTRRLRGKRLVRIAHLAGHARLPETADFADGGRDGTGFDGS</sequence>
<organism evidence="1 2">
    <name type="scientific">Kineococcus gynurae</name>
    <dbReference type="NCBI Taxonomy" id="452979"/>
    <lineage>
        <taxon>Bacteria</taxon>
        <taxon>Bacillati</taxon>
        <taxon>Actinomycetota</taxon>
        <taxon>Actinomycetes</taxon>
        <taxon>Kineosporiales</taxon>
        <taxon>Kineosporiaceae</taxon>
        <taxon>Kineococcus</taxon>
    </lineage>
</organism>
<reference evidence="1 2" key="1">
    <citation type="submission" date="2024-09" db="EMBL/GenBank/DDBJ databases">
        <authorList>
            <person name="Sun Q."/>
            <person name="Mori K."/>
        </authorList>
    </citation>
    <scope>NUCLEOTIDE SEQUENCE [LARGE SCALE GENOMIC DNA]</scope>
    <source>
        <strain evidence="1 2">TISTR 1856</strain>
    </source>
</reference>
<keyword evidence="2" id="KW-1185">Reference proteome</keyword>
<dbReference type="EMBL" id="JBHMDM010000007">
    <property type="protein sequence ID" value="MFB9377864.1"/>
    <property type="molecule type" value="Genomic_DNA"/>
</dbReference>
<evidence type="ECO:0008006" key="3">
    <source>
        <dbReference type="Google" id="ProtNLM"/>
    </source>
</evidence>
<protein>
    <recommendedName>
        <fullName evidence="3">LemA protein</fullName>
    </recommendedName>
</protein>
<dbReference type="Proteomes" id="UP001589748">
    <property type="component" value="Unassembled WGS sequence"/>
</dbReference>